<dbReference type="Proteomes" id="UP000429523">
    <property type="component" value="Unassembled WGS sequence"/>
</dbReference>
<organism evidence="1 4">
    <name type="scientific">Phytophthora fragariae</name>
    <dbReference type="NCBI Taxonomy" id="53985"/>
    <lineage>
        <taxon>Eukaryota</taxon>
        <taxon>Sar</taxon>
        <taxon>Stramenopiles</taxon>
        <taxon>Oomycota</taxon>
        <taxon>Peronosporomycetes</taxon>
        <taxon>Peronosporales</taxon>
        <taxon>Peronosporaceae</taxon>
        <taxon>Phytophthora</taxon>
    </lineage>
</organism>
<name>A0A6A3DBB8_9STRA</name>
<evidence type="ECO:0000313" key="2">
    <source>
        <dbReference type="EMBL" id="KAE9053061.1"/>
    </source>
</evidence>
<dbReference type="Proteomes" id="UP000440367">
    <property type="component" value="Unassembled WGS sequence"/>
</dbReference>
<evidence type="ECO:0000313" key="1">
    <source>
        <dbReference type="EMBL" id="KAE8916160.1"/>
    </source>
</evidence>
<dbReference type="EMBL" id="QXGD01011505">
    <property type="protein sequence ID" value="KAE9156154.1"/>
    <property type="molecule type" value="Genomic_DNA"/>
</dbReference>
<dbReference type="Proteomes" id="UP000440732">
    <property type="component" value="Unassembled WGS sequence"/>
</dbReference>
<dbReference type="EMBL" id="QXGA01013416">
    <property type="protein sequence ID" value="KAE9053061.1"/>
    <property type="molecule type" value="Genomic_DNA"/>
</dbReference>
<accession>A0A6A3DBB8</accession>
<comment type="caution">
    <text evidence="1">The sequence shown here is derived from an EMBL/GenBank/DDBJ whole genome shotgun (WGS) entry which is preliminary data.</text>
</comment>
<evidence type="ECO:0000313" key="3">
    <source>
        <dbReference type="EMBL" id="KAE9156154.1"/>
    </source>
</evidence>
<evidence type="ECO:0000313" key="4">
    <source>
        <dbReference type="Proteomes" id="UP000429523"/>
    </source>
</evidence>
<sequence>MTRWRAMLGLRPSMIHWSILNVTGSRVPGGPETRCMPTSTRPWLGVSWGSQSA</sequence>
<dbReference type="EMBL" id="QXGF01011740">
    <property type="protein sequence ID" value="KAE8916160.1"/>
    <property type="molecule type" value="Genomic_DNA"/>
</dbReference>
<gene>
    <name evidence="3" type="ORF">PF002_g33682</name>
    <name evidence="2" type="ORF">PF006_g33676</name>
    <name evidence="1" type="ORF">PF009_g33514</name>
</gene>
<evidence type="ECO:0000313" key="6">
    <source>
        <dbReference type="Proteomes" id="UP000440732"/>
    </source>
</evidence>
<protein>
    <submittedName>
        <fullName evidence="1">Uncharacterized protein</fullName>
    </submittedName>
</protein>
<proteinExistence type="predicted"/>
<reference evidence="4 5" key="1">
    <citation type="submission" date="2018-08" db="EMBL/GenBank/DDBJ databases">
        <title>Genomic investigation of the strawberry pathogen Phytophthora fragariae indicates pathogenicity is determined by transcriptional variation in three key races.</title>
        <authorList>
            <person name="Adams T.M."/>
            <person name="Armitage A.D."/>
            <person name="Sobczyk M.K."/>
            <person name="Bates H.J."/>
            <person name="Dunwell J.M."/>
            <person name="Nellist C.F."/>
            <person name="Harrison R.J."/>
        </authorList>
    </citation>
    <scope>NUCLEOTIDE SEQUENCE [LARGE SCALE GENOMIC DNA]</scope>
    <source>
        <strain evidence="3 5">BC-1</strain>
        <strain evidence="2 6">NOV-5</strain>
        <strain evidence="1 4">NOV-9</strain>
    </source>
</reference>
<evidence type="ECO:0000313" key="5">
    <source>
        <dbReference type="Proteomes" id="UP000440367"/>
    </source>
</evidence>
<dbReference type="AlphaFoldDB" id="A0A6A3DBB8"/>